<evidence type="ECO:0000313" key="2">
    <source>
        <dbReference type="Proteomes" id="UP001054945"/>
    </source>
</evidence>
<dbReference type="AlphaFoldDB" id="A0AAV4X1U0"/>
<accession>A0AAV4X1U0</accession>
<gene>
    <name evidence="1" type="ORF">CEXT_472391</name>
</gene>
<dbReference type="EMBL" id="BPLR01017071">
    <property type="protein sequence ID" value="GIY88493.1"/>
    <property type="molecule type" value="Genomic_DNA"/>
</dbReference>
<sequence>MPQSGFEREAWDTKGQRASQLAIRLSITSVICKLVVDYRLPRLLLVNDSTPQRGDSLRWTLSEDLFLELINHCLEEKKASCNLKLFGWGRGDIFCREAPHLFVYKHRARGSFSETINL</sequence>
<reference evidence="1 2" key="1">
    <citation type="submission" date="2021-06" db="EMBL/GenBank/DDBJ databases">
        <title>Caerostris extrusa draft genome.</title>
        <authorList>
            <person name="Kono N."/>
            <person name="Arakawa K."/>
        </authorList>
    </citation>
    <scope>NUCLEOTIDE SEQUENCE [LARGE SCALE GENOMIC DNA]</scope>
</reference>
<comment type="caution">
    <text evidence="1">The sequence shown here is derived from an EMBL/GenBank/DDBJ whole genome shotgun (WGS) entry which is preliminary data.</text>
</comment>
<organism evidence="1 2">
    <name type="scientific">Caerostris extrusa</name>
    <name type="common">Bark spider</name>
    <name type="synonym">Caerostris bankana</name>
    <dbReference type="NCBI Taxonomy" id="172846"/>
    <lineage>
        <taxon>Eukaryota</taxon>
        <taxon>Metazoa</taxon>
        <taxon>Ecdysozoa</taxon>
        <taxon>Arthropoda</taxon>
        <taxon>Chelicerata</taxon>
        <taxon>Arachnida</taxon>
        <taxon>Araneae</taxon>
        <taxon>Araneomorphae</taxon>
        <taxon>Entelegynae</taxon>
        <taxon>Araneoidea</taxon>
        <taxon>Araneidae</taxon>
        <taxon>Caerostris</taxon>
    </lineage>
</organism>
<proteinExistence type="predicted"/>
<protein>
    <submittedName>
        <fullName evidence="1">Uncharacterized protein</fullName>
    </submittedName>
</protein>
<dbReference type="Proteomes" id="UP001054945">
    <property type="component" value="Unassembled WGS sequence"/>
</dbReference>
<name>A0AAV4X1U0_CAEEX</name>
<evidence type="ECO:0000313" key="1">
    <source>
        <dbReference type="EMBL" id="GIY88493.1"/>
    </source>
</evidence>
<keyword evidence="2" id="KW-1185">Reference proteome</keyword>